<organism evidence="2">
    <name type="scientific">freshwater metagenome</name>
    <dbReference type="NCBI Taxonomy" id="449393"/>
    <lineage>
        <taxon>unclassified sequences</taxon>
        <taxon>metagenomes</taxon>
        <taxon>ecological metagenomes</taxon>
    </lineage>
</organism>
<sequence>MAEGNGAAVYVDLAHIGTEFTLPCKNNRRECLVDFNEVDVVKRQPGLLENLLRGRNRTGEHDAGIDTSEREGMKTCTRRESKF</sequence>
<protein>
    <submittedName>
        <fullName evidence="2">Unannotated protein</fullName>
    </submittedName>
</protein>
<name>A0A6J6F889_9ZZZZ</name>
<evidence type="ECO:0000256" key="1">
    <source>
        <dbReference type="SAM" id="MobiDB-lite"/>
    </source>
</evidence>
<evidence type="ECO:0000313" key="2">
    <source>
        <dbReference type="EMBL" id="CAB4585061.1"/>
    </source>
</evidence>
<gene>
    <name evidence="2" type="ORF">UFOPK1711_01462</name>
</gene>
<accession>A0A6J6F889</accession>
<feature type="compositionally biased region" description="Basic and acidic residues" evidence="1">
    <location>
        <begin position="57"/>
        <end position="83"/>
    </location>
</feature>
<proteinExistence type="predicted"/>
<dbReference type="EMBL" id="CAEZTR010000105">
    <property type="protein sequence ID" value="CAB4585061.1"/>
    <property type="molecule type" value="Genomic_DNA"/>
</dbReference>
<feature type="region of interest" description="Disordered" evidence="1">
    <location>
        <begin position="54"/>
        <end position="83"/>
    </location>
</feature>
<reference evidence="2" key="1">
    <citation type="submission" date="2020-05" db="EMBL/GenBank/DDBJ databases">
        <authorList>
            <person name="Chiriac C."/>
            <person name="Salcher M."/>
            <person name="Ghai R."/>
            <person name="Kavagutti S V."/>
        </authorList>
    </citation>
    <scope>NUCLEOTIDE SEQUENCE</scope>
</reference>
<dbReference type="AlphaFoldDB" id="A0A6J6F889"/>